<proteinExistence type="predicted"/>
<dbReference type="RefSeq" id="XP_033430694.1">
    <property type="nucleotide sequence ID" value="XM_033564937.1"/>
</dbReference>
<evidence type="ECO:0000313" key="2">
    <source>
        <dbReference type="Proteomes" id="UP000324241"/>
    </source>
</evidence>
<evidence type="ECO:0000313" key="1">
    <source>
        <dbReference type="EMBL" id="KAA8651333.1"/>
    </source>
</evidence>
<dbReference type="GeneID" id="54322917"/>
<reference evidence="1 2" key="1">
    <citation type="submission" date="2019-08" db="EMBL/GenBank/DDBJ databases">
        <title>The genome sequence of a newly discovered highly antifungal drug resistant Aspergillus species, Aspergillus tanneri NIH 1004.</title>
        <authorList>
            <person name="Mounaud S."/>
            <person name="Singh I."/>
            <person name="Joardar V."/>
            <person name="Pakala S."/>
            <person name="Pakala S."/>
            <person name="Venepally P."/>
            <person name="Chung J.K."/>
            <person name="Losada L."/>
            <person name="Nierman W.C."/>
        </authorList>
    </citation>
    <scope>NUCLEOTIDE SEQUENCE [LARGE SCALE GENOMIC DNA]</scope>
    <source>
        <strain evidence="1 2">NIH1004</strain>
    </source>
</reference>
<gene>
    <name evidence="1" type="ORF">ATNIH1004_000215</name>
</gene>
<sequence>MGRHEESKVGSVWRHASSMGIQRLVADGISTRLALAYLVYWWNPSQGSCQVNQRLIHDCLRSKIGYVGAFKDHANTSLLATKNSLIGRLLPNGRNARSTNGSIFLNGSVS</sequence>
<dbReference type="Proteomes" id="UP000324241">
    <property type="component" value="Unassembled WGS sequence"/>
</dbReference>
<dbReference type="AlphaFoldDB" id="A0A5M9N2C9"/>
<organism evidence="1 2">
    <name type="scientific">Aspergillus tanneri</name>
    <dbReference type="NCBI Taxonomy" id="1220188"/>
    <lineage>
        <taxon>Eukaryota</taxon>
        <taxon>Fungi</taxon>
        <taxon>Dikarya</taxon>
        <taxon>Ascomycota</taxon>
        <taxon>Pezizomycotina</taxon>
        <taxon>Eurotiomycetes</taxon>
        <taxon>Eurotiomycetidae</taxon>
        <taxon>Eurotiales</taxon>
        <taxon>Aspergillaceae</taxon>
        <taxon>Aspergillus</taxon>
        <taxon>Aspergillus subgen. Circumdati</taxon>
    </lineage>
</organism>
<comment type="caution">
    <text evidence="1">The sequence shown here is derived from an EMBL/GenBank/DDBJ whole genome shotgun (WGS) entry which is preliminary data.</text>
</comment>
<dbReference type="EMBL" id="QUQM01000002">
    <property type="protein sequence ID" value="KAA8651333.1"/>
    <property type="molecule type" value="Genomic_DNA"/>
</dbReference>
<protein>
    <submittedName>
        <fullName evidence="1">Uncharacterized protein</fullName>
    </submittedName>
</protein>
<accession>A0A5M9N2C9</accession>
<name>A0A5M9N2C9_9EURO</name>